<dbReference type="SUPFAM" id="SSF51621">
    <property type="entry name" value="Phosphoenolpyruvate/pyruvate domain"/>
    <property type="match status" value="1"/>
</dbReference>
<dbReference type="InterPro" id="IPR040442">
    <property type="entry name" value="Pyrv_kinase-like_dom_sf"/>
</dbReference>
<dbReference type="RefSeq" id="WP_363796848.1">
    <property type="nucleotide sequence ID" value="NZ_CP159925.1"/>
</dbReference>
<gene>
    <name evidence="2" type="ORF">ABU614_16450</name>
</gene>
<proteinExistence type="predicted"/>
<dbReference type="AlphaFoldDB" id="A0AAU8MNV7"/>
<dbReference type="GO" id="GO:0016829">
    <property type="term" value="F:lyase activity"/>
    <property type="evidence" value="ECO:0007669"/>
    <property type="project" value="UniProtKB-KW"/>
</dbReference>
<dbReference type="PANTHER" id="PTHR42905">
    <property type="entry name" value="PHOSPHOENOLPYRUVATE CARBOXYLASE"/>
    <property type="match status" value="1"/>
</dbReference>
<sequence length="270" mass="28100">MSATADRAAQFHRFHDDGVLLLANGWDAGSARLIESLGAKALATTSAGVAWAQGYADGDRLPAQRLIDVAASIARAIRIPLSVDVEGGYSDDPAQVADTVAALIDIGAVGINLEDGGAGPERLCAKIERVKTAAARLGVPLYLNARTDVYLRGLAAEGERVEATLARAARYREAGADGLFVPGLTAEHEVRAIAAGCDLPLNLLARPALPPAAELQGWGVRRLSAGSDLAQSAYARLADLAGGFLGDGDSRPLQARAMDYGRLNALFDFA</sequence>
<dbReference type="InterPro" id="IPR015813">
    <property type="entry name" value="Pyrv/PenolPyrv_kinase-like_dom"/>
</dbReference>
<dbReference type="CDD" id="cd00377">
    <property type="entry name" value="ICL_PEPM"/>
    <property type="match status" value="1"/>
</dbReference>
<keyword evidence="1" id="KW-0479">Metal-binding</keyword>
<dbReference type="Pfam" id="PF13714">
    <property type="entry name" value="PEP_mutase"/>
    <property type="match status" value="1"/>
</dbReference>
<accession>A0AAU8MNV7</accession>
<dbReference type="EMBL" id="CP159925">
    <property type="protein sequence ID" value="XCO73968.1"/>
    <property type="molecule type" value="Genomic_DNA"/>
</dbReference>
<reference evidence="2" key="1">
    <citation type="submission" date="2024-06" db="EMBL/GenBank/DDBJ databases">
        <authorList>
            <person name="Li S."/>
        </authorList>
    </citation>
    <scope>NUCLEOTIDE SEQUENCE</scope>
    <source>
        <strain evidence="2">SR10</strain>
    </source>
</reference>
<organism evidence="2">
    <name type="scientific">Lysobacter firmicutimachus</name>
    <dbReference type="NCBI Taxonomy" id="1792846"/>
    <lineage>
        <taxon>Bacteria</taxon>
        <taxon>Pseudomonadati</taxon>
        <taxon>Pseudomonadota</taxon>
        <taxon>Gammaproteobacteria</taxon>
        <taxon>Lysobacterales</taxon>
        <taxon>Lysobacteraceae</taxon>
        <taxon>Lysobacter</taxon>
    </lineage>
</organism>
<dbReference type="Gene3D" id="3.20.20.60">
    <property type="entry name" value="Phosphoenolpyruvate-binding domains"/>
    <property type="match status" value="1"/>
</dbReference>
<keyword evidence="2" id="KW-0456">Lyase</keyword>
<evidence type="ECO:0000313" key="2">
    <source>
        <dbReference type="EMBL" id="XCO73968.1"/>
    </source>
</evidence>
<dbReference type="PANTHER" id="PTHR42905:SF16">
    <property type="entry name" value="CARBOXYPHOSPHONOENOLPYRUVATE PHOSPHONOMUTASE-LIKE PROTEIN (AFU_ORTHOLOGUE AFUA_5G07230)"/>
    <property type="match status" value="1"/>
</dbReference>
<evidence type="ECO:0000256" key="1">
    <source>
        <dbReference type="ARBA" id="ARBA00022723"/>
    </source>
</evidence>
<dbReference type="GO" id="GO:0046872">
    <property type="term" value="F:metal ion binding"/>
    <property type="evidence" value="ECO:0007669"/>
    <property type="project" value="UniProtKB-KW"/>
</dbReference>
<dbReference type="InterPro" id="IPR039556">
    <property type="entry name" value="ICL/PEPM"/>
</dbReference>
<protein>
    <submittedName>
        <fullName evidence="2">Isocitrate lyase/phosphoenolpyruvate mutase family protein</fullName>
    </submittedName>
</protein>
<name>A0AAU8MNV7_9GAMM</name>